<feature type="compositionally biased region" description="Gly residues" evidence="2">
    <location>
        <begin position="201"/>
        <end position="217"/>
    </location>
</feature>
<feature type="compositionally biased region" description="Low complexity" evidence="2">
    <location>
        <begin position="318"/>
        <end position="327"/>
    </location>
</feature>
<dbReference type="InterPro" id="IPR036612">
    <property type="entry name" value="KH_dom_type_1_sf"/>
</dbReference>
<dbReference type="RefSeq" id="XP_035667527.1">
    <property type="nucleotide sequence ID" value="XM_035811634.1"/>
</dbReference>
<dbReference type="SMART" id="SM00322">
    <property type="entry name" value="KH"/>
    <property type="match status" value="1"/>
</dbReference>
<dbReference type="SUPFAM" id="SSF54791">
    <property type="entry name" value="Eukaryotic type KH-domain (KH-domain type I)"/>
    <property type="match status" value="1"/>
</dbReference>
<dbReference type="GO" id="GO:0003729">
    <property type="term" value="F:mRNA binding"/>
    <property type="evidence" value="ECO:0000318"/>
    <property type="project" value="GO_Central"/>
</dbReference>
<reference evidence="4" key="1">
    <citation type="journal article" date="2020" name="Nat. Ecol. Evol.">
        <title>Deeply conserved synteny resolves early events in vertebrate evolution.</title>
        <authorList>
            <person name="Simakov O."/>
            <person name="Marletaz F."/>
            <person name="Yue J.X."/>
            <person name="O'Connell B."/>
            <person name="Jenkins J."/>
            <person name="Brandt A."/>
            <person name="Calef R."/>
            <person name="Tung C.H."/>
            <person name="Huang T.K."/>
            <person name="Schmutz J."/>
            <person name="Satoh N."/>
            <person name="Yu J.K."/>
            <person name="Putnam N.H."/>
            <person name="Green R.E."/>
            <person name="Rokhsar D.S."/>
        </authorList>
    </citation>
    <scope>NUCLEOTIDE SEQUENCE [LARGE SCALE GENOMIC DNA]</scope>
    <source>
        <strain evidence="4">S238N-H82</strain>
    </source>
</reference>
<feature type="compositionally biased region" description="Low complexity" evidence="2">
    <location>
        <begin position="218"/>
        <end position="237"/>
    </location>
</feature>
<feature type="region of interest" description="Disordered" evidence="2">
    <location>
        <begin position="184"/>
        <end position="414"/>
    </location>
</feature>
<evidence type="ECO:0000259" key="3">
    <source>
        <dbReference type="SMART" id="SM00322"/>
    </source>
</evidence>
<dbReference type="OrthoDB" id="6777263at2759"/>
<dbReference type="InterPro" id="IPR032571">
    <property type="entry name" value="Qua1_dom"/>
</dbReference>
<feature type="compositionally biased region" description="Low complexity" evidence="2">
    <location>
        <begin position="341"/>
        <end position="358"/>
    </location>
</feature>
<evidence type="ECO:0000313" key="4">
    <source>
        <dbReference type="Proteomes" id="UP000001554"/>
    </source>
</evidence>
<dbReference type="PANTHER" id="PTHR11208:SF42">
    <property type="entry name" value="QUAKING RELATED 54B, ISOFORM E"/>
    <property type="match status" value="1"/>
</dbReference>
<dbReference type="AlphaFoldDB" id="A0A9J7KP35"/>
<feature type="compositionally biased region" description="Gly residues" evidence="2">
    <location>
        <begin position="328"/>
        <end position="340"/>
    </location>
</feature>
<dbReference type="InterPro" id="IPR045071">
    <property type="entry name" value="BBP-like"/>
</dbReference>
<name>A0A9J7KP35_BRAFL</name>
<dbReference type="CDD" id="cd22384">
    <property type="entry name" value="KH-I_KHDRBS"/>
    <property type="match status" value="1"/>
</dbReference>
<dbReference type="Proteomes" id="UP000001554">
    <property type="component" value="Chromosome 2"/>
</dbReference>
<feature type="compositionally biased region" description="Gly residues" evidence="2">
    <location>
        <begin position="248"/>
        <end position="258"/>
    </location>
</feature>
<evidence type="ECO:0000313" key="5">
    <source>
        <dbReference type="RefSeq" id="XP_035667527.1"/>
    </source>
</evidence>
<dbReference type="PANTHER" id="PTHR11208">
    <property type="entry name" value="RNA-BINDING PROTEIN RELATED"/>
    <property type="match status" value="1"/>
</dbReference>
<feature type="compositionally biased region" description="Gly residues" evidence="2">
    <location>
        <begin position="267"/>
        <end position="303"/>
    </location>
</feature>
<dbReference type="Pfam" id="PF22675">
    <property type="entry name" value="KH-I_KHDC4-BBP"/>
    <property type="match status" value="1"/>
</dbReference>
<gene>
    <name evidence="5" type="primary">LOC118410120</name>
</gene>
<keyword evidence="4" id="KW-1185">Reference proteome</keyword>
<dbReference type="InterPro" id="IPR055256">
    <property type="entry name" value="KH_1_KHDC4/BBP-like"/>
</dbReference>
<feature type="domain" description="K Homology" evidence="3">
    <location>
        <begin position="63"/>
        <end position="158"/>
    </location>
</feature>
<dbReference type="OMA" id="YGHGVNE"/>
<dbReference type="Pfam" id="PF16274">
    <property type="entry name" value="Qua1"/>
    <property type="match status" value="1"/>
</dbReference>
<organism evidence="4 5">
    <name type="scientific">Branchiostoma floridae</name>
    <name type="common">Florida lancelet</name>
    <name type="synonym">Amphioxus</name>
    <dbReference type="NCBI Taxonomy" id="7739"/>
    <lineage>
        <taxon>Eukaryota</taxon>
        <taxon>Metazoa</taxon>
        <taxon>Chordata</taxon>
        <taxon>Cephalochordata</taxon>
        <taxon>Leptocardii</taxon>
        <taxon>Amphioxiformes</taxon>
        <taxon>Branchiostomatidae</taxon>
        <taxon>Branchiostoma</taxon>
    </lineage>
</organism>
<dbReference type="KEGG" id="bfo:118410120"/>
<proteinExistence type="predicted"/>
<dbReference type="Gene3D" id="3.30.1370.10">
    <property type="entry name" value="K Homology domain, type 1"/>
    <property type="match status" value="1"/>
</dbReference>
<sequence>MAQEEVGEETSKYLPQLLAEKDSLDPSFVHASRLIEEEISKLEKDDKSKEPPKYKEVHTDKPYRILERVLIPIKEYPKFNFVGKLLGPKGNSLKRLQEETRTKMSILGRGSMRDKKKEEELRESKDPKYVHLNDELHVLVEAFGQVADAHQRIAHGVAEVKKFLVPTHNDEIAQQQMEEMQYVGGDANGGMTSPRGRGRGRGGPGGPMSRGGRGGARGAPAGRGAPPGRGAPAPAGGSRRGRARGRRGGPPGRGGPGLRGAPSYRGSGRGGMDSSMGGGYGQESTGDYGGGQGFRSSSRGGGYNQHSTQDYGYEESSYDQGYDQGYEQGYGGGSSGGGGYSETQSYDYGHGASSDSYGGDYGGDYGSSSADRWGGSGGAGSLSGGPTRLKAPGPRSLKGAYRDHPYGGGGSGGY</sequence>
<evidence type="ECO:0000256" key="2">
    <source>
        <dbReference type="SAM" id="MobiDB-lite"/>
    </source>
</evidence>
<protein>
    <submittedName>
        <fullName evidence="5">KH domain-containing, RNA-binding, signal transduction-associated protein 2-like isoform X1</fullName>
    </submittedName>
</protein>
<reference evidence="5" key="2">
    <citation type="submission" date="2025-08" db="UniProtKB">
        <authorList>
            <consortium name="RefSeq"/>
        </authorList>
    </citation>
    <scope>IDENTIFICATION</scope>
    <source>
        <strain evidence="5">S238N-H82</strain>
        <tissue evidence="5">Testes</tissue>
    </source>
</reference>
<dbReference type="InterPro" id="IPR004087">
    <property type="entry name" value="KH_dom"/>
</dbReference>
<keyword evidence="1" id="KW-0694">RNA-binding</keyword>
<feature type="compositionally biased region" description="Gly residues" evidence="2">
    <location>
        <begin position="374"/>
        <end position="383"/>
    </location>
</feature>
<accession>A0A9J7KP35</accession>
<dbReference type="GO" id="GO:0000381">
    <property type="term" value="P:regulation of alternative mRNA splicing, via spliceosome"/>
    <property type="evidence" value="ECO:0000318"/>
    <property type="project" value="GO_Central"/>
</dbReference>
<evidence type="ECO:0000256" key="1">
    <source>
        <dbReference type="ARBA" id="ARBA00022884"/>
    </source>
</evidence>
<dbReference type="GeneID" id="118410120"/>
<dbReference type="GO" id="GO:0005634">
    <property type="term" value="C:nucleus"/>
    <property type="evidence" value="ECO:0000318"/>
    <property type="project" value="GO_Central"/>
</dbReference>